<organism evidence="2 3">
    <name type="scientific">Gibberella nygamai</name>
    <name type="common">Bean root rot disease fungus</name>
    <name type="synonym">Fusarium nygamai</name>
    <dbReference type="NCBI Taxonomy" id="42673"/>
    <lineage>
        <taxon>Eukaryota</taxon>
        <taxon>Fungi</taxon>
        <taxon>Dikarya</taxon>
        <taxon>Ascomycota</taxon>
        <taxon>Pezizomycotina</taxon>
        <taxon>Sordariomycetes</taxon>
        <taxon>Hypocreomycetidae</taxon>
        <taxon>Hypocreales</taxon>
        <taxon>Nectriaceae</taxon>
        <taxon>Fusarium</taxon>
        <taxon>Fusarium fujikuroi species complex</taxon>
    </lineage>
</organism>
<reference evidence="2 3" key="1">
    <citation type="submission" date="2017-06" db="EMBL/GenBank/DDBJ databases">
        <title>Genome of Fusarium nygamai isolate CS10214.</title>
        <authorList>
            <person name="Gardiner D.M."/>
            <person name="Obanor F."/>
            <person name="Kazan K."/>
        </authorList>
    </citation>
    <scope>NUCLEOTIDE SEQUENCE [LARGE SCALE GENOMIC DNA]</scope>
    <source>
        <strain evidence="2 3">CS10214</strain>
    </source>
</reference>
<protein>
    <submittedName>
        <fullName evidence="2">Uncharacterized protein</fullName>
    </submittedName>
</protein>
<comment type="caution">
    <text evidence="2">The sequence shown here is derived from an EMBL/GenBank/DDBJ whole genome shotgun (WGS) entry which is preliminary data.</text>
</comment>
<name>A0A2K0W3C7_GIBNY</name>
<dbReference type="Proteomes" id="UP000236664">
    <property type="component" value="Unassembled WGS sequence"/>
</dbReference>
<feature type="region of interest" description="Disordered" evidence="1">
    <location>
        <begin position="166"/>
        <end position="195"/>
    </location>
</feature>
<sequence length="208" mass="23567">MRTQLHSPKVKQTTTTMESLEGMSLIHFLHGYRVCYPIFWDVARDSFTEQDKVRGLREALAKLKSFDYEAESSNGWSVDQKLWANGVAIAVIEDILSSFDVAEAFRLAKKNAENWMEHANLLKPGMNVSPHLSVMQDPLLRRDALARHFPYFKFNLPAVPEHLQKFLPKPEGSTPAEVSEEEETDSKKGTESGTIDEIADSLCKIKID</sequence>
<proteinExistence type="predicted"/>
<gene>
    <name evidence="2" type="ORF">FNYG_09889</name>
</gene>
<evidence type="ECO:0000313" key="3">
    <source>
        <dbReference type="Proteomes" id="UP000236664"/>
    </source>
</evidence>
<evidence type="ECO:0000256" key="1">
    <source>
        <dbReference type="SAM" id="MobiDB-lite"/>
    </source>
</evidence>
<dbReference type="OrthoDB" id="5074234at2759"/>
<accession>A0A2K0W3C7</accession>
<dbReference type="EMBL" id="MTQA01000139">
    <property type="protein sequence ID" value="PNP76785.1"/>
    <property type="molecule type" value="Genomic_DNA"/>
</dbReference>
<keyword evidence="3" id="KW-1185">Reference proteome</keyword>
<dbReference type="AlphaFoldDB" id="A0A2K0W3C7"/>
<evidence type="ECO:0000313" key="2">
    <source>
        <dbReference type="EMBL" id="PNP76785.1"/>
    </source>
</evidence>